<evidence type="ECO:0000313" key="7">
    <source>
        <dbReference type="Proteomes" id="UP000289718"/>
    </source>
</evidence>
<dbReference type="PROSITE" id="PS01149">
    <property type="entry name" value="PSI_RSU"/>
    <property type="match status" value="1"/>
</dbReference>
<dbReference type="NCBIfam" id="TIGR00093">
    <property type="entry name" value="pseudouridine synthase"/>
    <property type="match status" value="1"/>
</dbReference>
<dbReference type="PANTHER" id="PTHR47683:SF2">
    <property type="entry name" value="RNA-BINDING S4 DOMAIN-CONTAINING PROTEIN"/>
    <property type="match status" value="1"/>
</dbReference>
<keyword evidence="3" id="KW-0694">RNA-binding</keyword>
<evidence type="ECO:0000256" key="3">
    <source>
        <dbReference type="PROSITE-ProRule" id="PRU00182"/>
    </source>
</evidence>
<dbReference type="Proteomes" id="UP000289718">
    <property type="component" value="Unassembled WGS sequence"/>
</dbReference>
<dbReference type="AlphaFoldDB" id="A0A4Q1AU32"/>
<evidence type="ECO:0000256" key="2">
    <source>
        <dbReference type="ARBA" id="ARBA00023235"/>
    </source>
</evidence>
<keyword evidence="2 4" id="KW-0413">Isomerase</keyword>
<dbReference type="RefSeq" id="WP_129061774.1">
    <property type="nucleotide sequence ID" value="NZ_NXIE01000003.1"/>
</dbReference>
<dbReference type="Pfam" id="PF01479">
    <property type="entry name" value="S4"/>
    <property type="match status" value="1"/>
</dbReference>
<reference evidence="6 7" key="1">
    <citation type="submission" date="2017-09" db="EMBL/GenBank/DDBJ databases">
        <title>Genomics of the genus Arcobacter.</title>
        <authorList>
            <person name="Perez-Cataluna A."/>
            <person name="Figueras M.J."/>
            <person name="Salas-Masso N."/>
        </authorList>
    </citation>
    <scope>NUCLEOTIDE SEQUENCE [LARGE SCALE GENOMIC DNA]</scope>
    <source>
        <strain evidence="6 7">F156-34</strain>
    </source>
</reference>
<dbReference type="GO" id="GO:0120159">
    <property type="term" value="F:rRNA pseudouridine synthase activity"/>
    <property type="evidence" value="ECO:0007669"/>
    <property type="project" value="UniProtKB-ARBA"/>
</dbReference>
<dbReference type="EMBL" id="NXIE01000003">
    <property type="protein sequence ID" value="RXK12717.1"/>
    <property type="molecule type" value="Genomic_DNA"/>
</dbReference>
<dbReference type="OrthoDB" id="9807213at2"/>
<dbReference type="CDD" id="cd00165">
    <property type="entry name" value="S4"/>
    <property type="match status" value="1"/>
</dbReference>
<keyword evidence="7" id="KW-1185">Reference proteome</keyword>
<evidence type="ECO:0000259" key="5">
    <source>
        <dbReference type="SMART" id="SM00363"/>
    </source>
</evidence>
<proteinExistence type="inferred from homology"/>
<feature type="domain" description="RNA-binding S4" evidence="5">
    <location>
        <begin position="11"/>
        <end position="69"/>
    </location>
</feature>
<dbReference type="GO" id="GO:0003723">
    <property type="term" value="F:RNA binding"/>
    <property type="evidence" value="ECO:0007669"/>
    <property type="project" value="UniProtKB-KW"/>
</dbReference>
<dbReference type="Gene3D" id="3.30.70.1560">
    <property type="entry name" value="Alpha-L RNA-binding motif"/>
    <property type="match status" value="1"/>
</dbReference>
<dbReference type="InterPro" id="IPR042092">
    <property type="entry name" value="PsdUridine_s_RsuA/RluB/E/F_cat"/>
</dbReference>
<comment type="similarity">
    <text evidence="1 4">Belongs to the pseudouridine synthase RsuA family.</text>
</comment>
<evidence type="ECO:0000313" key="6">
    <source>
        <dbReference type="EMBL" id="RXK12717.1"/>
    </source>
</evidence>
<dbReference type="InterPro" id="IPR020103">
    <property type="entry name" value="PsdUridine_synth_cat_dom_sf"/>
</dbReference>
<organism evidence="6 7">
    <name type="scientific">Halarcobacter mediterraneus</name>
    <dbReference type="NCBI Taxonomy" id="2023153"/>
    <lineage>
        <taxon>Bacteria</taxon>
        <taxon>Pseudomonadati</taxon>
        <taxon>Campylobacterota</taxon>
        <taxon>Epsilonproteobacteria</taxon>
        <taxon>Campylobacterales</taxon>
        <taxon>Arcobacteraceae</taxon>
        <taxon>Halarcobacter</taxon>
    </lineage>
</organism>
<dbReference type="Pfam" id="PF00849">
    <property type="entry name" value="PseudoU_synth_2"/>
    <property type="match status" value="1"/>
</dbReference>
<dbReference type="PANTHER" id="PTHR47683">
    <property type="entry name" value="PSEUDOURIDINE SYNTHASE FAMILY PROTEIN-RELATED"/>
    <property type="match status" value="1"/>
</dbReference>
<protein>
    <recommendedName>
        <fullName evidence="4">Pseudouridine synthase</fullName>
        <ecNumber evidence="4">5.4.99.-</ecNumber>
    </recommendedName>
</protein>
<accession>A0A4Q1AU32</accession>
<dbReference type="InterPro" id="IPR050343">
    <property type="entry name" value="RsuA_PseudoU_synthase"/>
</dbReference>
<dbReference type="InterPro" id="IPR018496">
    <property type="entry name" value="PsdUridine_synth_RsuA/RluB_CS"/>
</dbReference>
<dbReference type="SUPFAM" id="SSF55174">
    <property type="entry name" value="Alpha-L RNA-binding motif"/>
    <property type="match status" value="1"/>
</dbReference>
<dbReference type="InterPro" id="IPR036986">
    <property type="entry name" value="S4_RNA-bd_sf"/>
</dbReference>
<evidence type="ECO:0000256" key="1">
    <source>
        <dbReference type="ARBA" id="ARBA00008348"/>
    </source>
</evidence>
<dbReference type="InterPro" id="IPR000748">
    <property type="entry name" value="PsdUridine_synth_RsuA/RluB/E/F"/>
</dbReference>
<sequence>MKNQEEIIELTRLNKFISHNSNYSRREADKIIEEGRVSVNGKVVTNLATKVSINDEVKIGKKLIKEDKNRMYTVIMYNKPKGELVTKNDPQGRKTIFDTLGQKYKHFLPIGRLDYASEGLILLTDSVDVANKLMHSKLERIYKIKVDGEIHPKVEEAMLNGLELEDASSGAHEKSKIKAMSFEPFIAYQVLTNNKNFSKLKVAISEGKNRELRRFFGHFGLNVMDLKRFEFGGMTLNNLPTGKSRYLTKDEYRDLRSFLKVDDD</sequence>
<dbReference type="FunFam" id="3.10.290.10:FF:000003">
    <property type="entry name" value="Pseudouridine synthase"/>
    <property type="match status" value="1"/>
</dbReference>
<dbReference type="Gene3D" id="3.10.290.10">
    <property type="entry name" value="RNA-binding S4 domain"/>
    <property type="match status" value="1"/>
</dbReference>
<dbReference type="InterPro" id="IPR006145">
    <property type="entry name" value="PsdUridine_synth_RsuA/RluA"/>
</dbReference>
<comment type="caution">
    <text evidence="6">The sequence shown here is derived from an EMBL/GenBank/DDBJ whole genome shotgun (WGS) entry which is preliminary data.</text>
</comment>
<dbReference type="EC" id="5.4.99.-" evidence="4"/>
<dbReference type="InterPro" id="IPR020094">
    <property type="entry name" value="TruA/RsuA/RluB/E/F_N"/>
</dbReference>
<dbReference type="Gene3D" id="3.30.70.580">
    <property type="entry name" value="Pseudouridine synthase I, catalytic domain, N-terminal subdomain"/>
    <property type="match status" value="1"/>
</dbReference>
<gene>
    <name evidence="6" type="ORF">CP965_09075</name>
</gene>
<name>A0A4Q1AU32_9BACT</name>
<dbReference type="SMART" id="SM00363">
    <property type="entry name" value="S4"/>
    <property type="match status" value="1"/>
</dbReference>
<evidence type="ECO:0000256" key="4">
    <source>
        <dbReference type="RuleBase" id="RU003887"/>
    </source>
</evidence>
<dbReference type="InterPro" id="IPR002942">
    <property type="entry name" value="S4_RNA-bd"/>
</dbReference>
<dbReference type="GO" id="GO:0000455">
    <property type="term" value="P:enzyme-directed rRNA pseudouridine synthesis"/>
    <property type="evidence" value="ECO:0007669"/>
    <property type="project" value="UniProtKB-ARBA"/>
</dbReference>
<dbReference type="SUPFAM" id="SSF55120">
    <property type="entry name" value="Pseudouridine synthase"/>
    <property type="match status" value="1"/>
</dbReference>
<dbReference type="PROSITE" id="PS50889">
    <property type="entry name" value="S4"/>
    <property type="match status" value="1"/>
</dbReference>